<dbReference type="PANTHER" id="PTHR11691:SF73">
    <property type="entry name" value="INTERFERON BETA"/>
    <property type="match status" value="1"/>
</dbReference>
<protein>
    <submittedName>
        <fullName evidence="9">Uncharacterized protein</fullName>
    </submittedName>
</protein>
<dbReference type="Pfam" id="PF00143">
    <property type="entry name" value="Interferon"/>
    <property type="match status" value="1"/>
</dbReference>
<sequence length="177" mass="20816">SSHLQLSPFKCPILDALWKHLIRNNLFHLCQMTGQFPLQCLSETGDLRSPPGNFEGMYKDDITIIATYEFLQQVFFFIKRDISYNTWDSVCGENLQNGFYQQIKELEKCMDAAKMQKGLMHFNKMAFYPLILEVKSYFQRMNDFLNNHQNSQCAWEIIRIEIKGCLISITQLLKKLK</sequence>
<evidence type="ECO:0000313" key="10">
    <source>
        <dbReference type="Proteomes" id="UP000694421"/>
    </source>
</evidence>
<name>A0A8D0E6R1_SALMN</name>
<dbReference type="GO" id="GO:0005615">
    <property type="term" value="C:extracellular space"/>
    <property type="evidence" value="ECO:0007669"/>
    <property type="project" value="UniProtKB-KW"/>
</dbReference>
<evidence type="ECO:0000256" key="6">
    <source>
        <dbReference type="ARBA" id="ARBA00023118"/>
    </source>
</evidence>
<keyword evidence="6 8" id="KW-0051">Antiviral defense</keyword>
<reference evidence="9" key="2">
    <citation type="submission" date="2025-09" db="UniProtKB">
        <authorList>
            <consortium name="Ensembl"/>
        </authorList>
    </citation>
    <scope>IDENTIFICATION</scope>
</reference>
<keyword evidence="3 8" id="KW-0202">Cytokine</keyword>
<evidence type="ECO:0000256" key="3">
    <source>
        <dbReference type="ARBA" id="ARBA00022514"/>
    </source>
</evidence>
<dbReference type="GO" id="GO:0005125">
    <property type="term" value="F:cytokine activity"/>
    <property type="evidence" value="ECO:0007669"/>
    <property type="project" value="UniProtKB-KW"/>
</dbReference>
<dbReference type="GO" id="GO:0006955">
    <property type="term" value="P:immune response"/>
    <property type="evidence" value="ECO:0007669"/>
    <property type="project" value="UniProtKB-ARBA"/>
</dbReference>
<evidence type="ECO:0000256" key="4">
    <source>
        <dbReference type="ARBA" id="ARBA00022525"/>
    </source>
</evidence>
<accession>A0A8D0E6R1</accession>
<evidence type="ECO:0000313" key="9">
    <source>
        <dbReference type="Ensembl" id="ENSSMRP00000027120.1"/>
    </source>
</evidence>
<organism evidence="9 10">
    <name type="scientific">Salvator merianae</name>
    <name type="common">Argentine black and white tegu</name>
    <name type="synonym">Tupinambis merianae</name>
    <dbReference type="NCBI Taxonomy" id="96440"/>
    <lineage>
        <taxon>Eukaryota</taxon>
        <taxon>Metazoa</taxon>
        <taxon>Chordata</taxon>
        <taxon>Craniata</taxon>
        <taxon>Vertebrata</taxon>
        <taxon>Euteleostomi</taxon>
        <taxon>Lepidosauria</taxon>
        <taxon>Squamata</taxon>
        <taxon>Bifurcata</taxon>
        <taxon>Unidentata</taxon>
        <taxon>Episquamata</taxon>
        <taxon>Laterata</taxon>
        <taxon>Teiioidea</taxon>
        <taxon>Teiidae</taxon>
        <taxon>Salvator</taxon>
    </lineage>
</organism>
<keyword evidence="5" id="KW-0732">Signal</keyword>
<dbReference type="Ensembl" id="ENSSMRT00000031694.1">
    <property type="protein sequence ID" value="ENSSMRP00000027120.1"/>
    <property type="gene ID" value="ENSSMRG00000020921.1"/>
</dbReference>
<proteinExistence type="inferred from homology"/>
<evidence type="ECO:0000256" key="2">
    <source>
        <dbReference type="ARBA" id="ARBA00011033"/>
    </source>
</evidence>
<dbReference type="PRINTS" id="PR00266">
    <property type="entry name" value="INTERFERONAB"/>
</dbReference>
<dbReference type="Proteomes" id="UP000694421">
    <property type="component" value="Unplaced"/>
</dbReference>
<keyword evidence="10" id="KW-1185">Reference proteome</keyword>
<evidence type="ECO:0000256" key="8">
    <source>
        <dbReference type="RuleBase" id="RU000436"/>
    </source>
</evidence>
<dbReference type="OMA" id="CFLFITQ"/>
<keyword evidence="4" id="KW-0964">Secreted</keyword>
<dbReference type="InterPro" id="IPR009079">
    <property type="entry name" value="4_helix_cytokine-like_core"/>
</dbReference>
<evidence type="ECO:0000256" key="7">
    <source>
        <dbReference type="ARBA" id="ARBA00023157"/>
    </source>
</evidence>
<dbReference type="SUPFAM" id="SSF47266">
    <property type="entry name" value="4-helical cytokines"/>
    <property type="match status" value="1"/>
</dbReference>
<evidence type="ECO:0000256" key="1">
    <source>
        <dbReference type="ARBA" id="ARBA00004613"/>
    </source>
</evidence>
<dbReference type="PROSITE" id="PS00252">
    <property type="entry name" value="INTERFERON_A_B_D"/>
    <property type="match status" value="1"/>
</dbReference>
<keyword evidence="7" id="KW-1015">Disulfide bond</keyword>
<comment type="subcellular location">
    <subcellularLocation>
        <location evidence="1">Secreted</location>
    </subcellularLocation>
</comment>
<reference evidence="9" key="1">
    <citation type="submission" date="2025-08" db="UniProtKB">
        <authorList>
            <consortium name="Ensembl"/>
        </authorList>
    </citation>
    <scope>IDENTIFICATION</scope>
</reference>
<dbReference type="AlphaFoldDB" id="A0A8D0E6R1"/>
<dbReference type="GeneTree" id="ENSGT01070000257213"/>
<dbReference type="InterPro" id="IPR000471">
    <property type="entry name" value="Interferon_alpha/beta/delta"/>
</dbReference>
<dbReference type="Gene3D" id="1.20.1250.10">
    <property type="match status" value="1"/>
</dbReference>
<comment type="similarity">
    <text evidence="2 8">Belongs to the alpha/beta interferon family.</text>
</comment>
<dbReference type="GO" id="GO:0051607">
    <property type="term" value="P:defense response to virus"/>
    <property type="evidence" value="ECO:0007669"/>
    <property type="project" value="UniProtKB-KW"/>
</dbReference>
<evidence type="ECO:0000256" key="5">
    <source>
        <dbReference type="ARBA" id="ARBA00022729"/>
    </source>
</evidence>
<dbReference type="SMART" id="SM00076">
    <property type="entry name" value="IFabd"/>
    <property type="match status" value="1"/>
</dbReference>
<dbReference type="PANTHER" id="PTHR11691">
    <property type="entry name" value="TYPE I INTERFERON"/>
    <property type="match status" value="1"/>
</dbReference>
<dbReference type="GO" id="GO:0005126">
    <property type="term" value="F:cytokine receptor binding"/>
    <property type="evidence" value="ECO:0007669"/>
    <property type="project" value="InterPro"/>
</dbReference>